<reference evidence="5" key="2">
    <citation type="journal article" date="2023" name="Int. J. Mol. Sci.">
        <title>De Novo Assembly and Annotation of 11 Diverse Shrub Willow (Salix) Genomes Reveals Novel Gene Organization in Sex-Linked Regions.</title>
        <authorList>
            <person name="Hyden B."/>
            <person name="Feng K."/>
            <person name="Yates T.B."/>
            <person name="Jawdy S."/>
            <person name="Cereghino C."/>
            <person name="Smart L.B."/>
            <person name="Muchero W."/>
        </authorList>
    </citation>
    <scope>NUCLEOTIDE SEQUENCE</scope>
    <source>
        <tissue evidence="5">Shoot tip</tissue>
    </source>
</reference>
<name>A0A9Q0VV94_SALPP</name>
<sequence length="116" mass="12890">MKIKCKGIFEGVNSLVDVGGGVGTMAKAISEAFPHIDCTVFDLPCVVSDLQGSKNLKYVAGDMFEVVPQQMQLLLKQCKQAIMRNGKQKVRKVIIIDMVRENKNRDESSIETQLVF</sequence>
<proteinExistence type="predicted"/>
<keyword evidence="1" id="KW-0489">Methyltransferase</keyword>
<feature type="domain" description="O-methyltransferase C-terminal" evidence="4">
    <location>
        <begin position="9"/>
        <end position="69"/>
    </location>
</feature>
<comment type="caution">
    <text evidence="5">The sequence shown here is derived from an EMBL/GenBank/DDBJ whole genome shotgun (WGS) entry which is preliminary data.</text>
</comment>
<dbReference type="InterPro" id="IPR016461">
    <property type="entry name" value="COMT-like"/>
</dbReference>
<evidence type="ECO:0000256" key="2">
    <source>
        <dbReference type="ARBA" id="ARBA00022679"/>
    </source>
</evidence>
<keyword evidence="2" id="KW-0808">Transferase</keyword>
<keyword evidence="3" id="KW-0949">S-adenosyl-L-methionine</keyword>
<evidence type="ECO:0000313" key="6">
    <source>
        <dbReference type="Proteomes" id="UP001151532"/>
    </source>
</evidence>
<evidence type="ECO:0000256" key="3">
    <source>
        <dbReference type="ARBA" id="ARBA00022691"/>
    </source>
</evidence>
<dbReference type="Proteomes" id="UP001151532">
    <property type="component" value="Chromosome 16"/>
</dbReference>
<dbReference type="Pfam" id="PF00891">
    <property type="entry name" value="Methyltransf_2"/>
    <property type="match status" value="1"/>
</dbReference>
<dbReference type="PANTHER" id="PTHR11746">
    <property type="entry name" value="O-METHYLTRANSFERASE"/>
    <property type="match status" value="1"/>
</dbReference>
<dbReference type="GO" id="GO:0008171">
    <property type="term" value="F:O-methyltransferase activity"/>
    <property type="evidence" value="ECO:0007669"/>
    <property type="project" value="InterPro"/>
</dbReference>
<accession>A0A9Q0VV94</accession>
<dbReference type="PROSITE" id="PS51683">
    <property type="entry name" value="SAM_OMT_II"/>
    <property type="match status" value="1"/>
</dbReference>
<dbReference type="SUPFAM" id="SSF53335">
    <property type="entry name" value="S-adenosyl-L-methionine-dependent methyltransferases"/>
    <property type="match status" value="1"/>
</dbReference>
<evidence type="ECO:0000313" key="5">
    <source>
        <dbReference type="EMBL" id="KAJ6755447.1"/>
    </source>
</evidence>
<dbReference type="Gene3D" id="3.40.50.150">
    <property type="entry name" value="Vaccinia Virus protein VP39"/>
    <property type="match status" value="1"/>
</dbReference>
<gene>
    <name evidence="5" type="ORF">OIU79_027954</name>
</gene>
<evidence type="ECO:0000259" key="4">
    <source>
        <dbReference type="Pfam" id="PF00891"/>
    </source>
</evidence>
<evidence type="ECO:0000256" key="1">
    <source>
        <dbReference type="ARBA" id="ARBA00022603"/>
    </source>
</evidence>
<organism evidence="5 6">
    <name type="scientific">Salix purpurea</name>
    <name type="common">Purple osier willow</name>
    <dbReference type="NCBI Taxonomy" id="77065"/>
    <lineage>
        <taxon>Eukaryota</taxon>
        <taxon>Viridiplantae</taxon>
        <taxon>Streptophyta</taxon>
        <taxon>Embryophyta</taxon>
        <taxon>Tracheophyta</taxon>
        <taxon>Spermatophyta</taxon>
        <taxon>Magnoliopsida</taxon>
        <taxon>eudicotyledons</taxon>
        <taxon>Gunneridae</taxon>
        <taxon>Pentapetalae</taxon>
        <taxon>rosids</taxon>
        <taxon>fabids</taxon>
        <taxon>Malpighiales</taxon>
        <taxon>Salicaceae</taxon>
        <taxon>Saliceae</taxon>
        <taxon>Salix</taxon>
    </lineage>
</organism>
<dbReference type="InterPro" id="IPR029063">
    <property type="entry name" value="SAM-dependent_MTases_sf"/>
</dbReference>
<dbReference type="InterPro" id="IPR001077">
    <property type="entry name" value="COMT_C"/>
</dbReference>
<reference evidence="5" key="1">
    <citation type="submission" date="2022-11" db="EMBL/GenBank/DDBJ databases">
        <authorList>
            <person name="Hyden B.L."/>
            <person name="Feng K."/>
            <person name="Yates T."/>
            <person name="Jawdy S."/>
            <person name="Smart L.B."/>
            <person name="Muchero W."/>
        </authorList>
    </citation>
    <scope>NUCLEOTIDE SEQUENCE</scope>
    <source>
        <tissue evidence="5">Shoot tip</tissue>
    </source>
</reference>
<dbReference type="EMBL" id="JAPFFK010000007">
    <property type="protein sequence ID" value="KAJ6755447.1"/>
    <property type="molecule type" value="Genomic_DNA"/>
</dbReference>
<keyword evidence="6" id="KW-1185">Reference proteome</keyword>
<dbReference type="AlphaFoldDB" id="A0A9Q0VV94"/>
<protein>
    <submittedName>
        <fullName evidence="5">O-METHYLTRANSFERASE</fullName>
    </submittedName>
</protein>
<dbReference type="OrthoDB" id="851454at2759"/>
<dbReference type="GO" id="GO:0032259">
    <property type="term" value="P:methylation"/>
    <property type="evidence" value="ECO:0007669"/>
    <property type="project" value="UniProtKB-KW"/>
</dbReference>